<gene>
    <name evidence="4" type="ORF">AK88_02483</name>
</gene>
<dbReference type="EMBL" id="KQ001668">
    <property type="protein sequence ID" value="KJP87879.1"/>
    <property type="molecule type" value="Genomic_DNA"/>
</dbReference>
<dbReference type="PANTHER" id="PTHR11067">
    <property type="entry name" value="INOSINE TRIPHOSPHATE PYROPHOSPHATASE/HAM1 PROTEIN"/>
    <property type="match status" value="1"/>
</dbReference>
<dbReference type="GO" id="GO:0047429">
    <property type="term" value="F:nucleoside triphosphate diphosphatase activity"/>
    <property type="evidence" value="ECO:0007669"/>
    <property type="project" value="InterPro"/>
</dbReference>
<evidence type="ECO:0000256" key="2">
    <source>
        <dbReference type="ARBA" id="ARBA00022801"/>
    </source>
</evidence>
<dbReference type="Gene3D" id="3.90.950.10">
    <property type="match status" value="2"/>
</dbReference>
<dbReference type="GeneID" id="24267797"/>
<dbReference type="SUPFAM" id="SSF52972">
    <property type="entry name" value="ITPase-like"/>
    <property type="match status" value="2"/>
</dbReference>
<dbReference type="GO" id="GO:0009143">
    <property type="term" value="P:nucleoside triphosphate catabolic process"/>
    <property type="evidence" value="ECO:0007669"/>
    <property type="project" value="InterPro"/>
</dbReference>
<organism evidence="4 5">
    <name type="scientific">Plasmodium fragile</name>
    <dbReference type="NCBI Taxonomy" id="5857"/>
    <lineage>
        <taxon>Eukaryota</taxon>
        <taxon>Sar</taxon>
        <taxon>Alveolata</taxon>
        <taxon>Apicomplexa</taxon>
        <taxon>Aconoidasida</taxon>
        <taxon>Haemosporida</taxon>
        <taxon>Plasmodiidae</taxon>
        <taxon>Plasmodium</taxon>
        <taxon>Plasmodium (Plasmodium)</taxon>
    </lineage>
</organism>
<dbReference type="PANTHER" id="PTHR11067:SF9">
    <property type="entry name" value="INOSINE TRIPHOSPHATE PYROPHOSPHATASE"/>
    <property type="match status" value="1"/>
</dbReference>
<dbReference type="SUPFAM" id="SSF48452">
    <property type="entry name" value="TPR-like"/>
    <property type="match status" value="1"/>
</dbReference>
<dbReference type="CDD" id="cd00515">
    <property type="entry name" value="HAM1"/>
    <property type="match status" value="1"/>
</dbReference>
<evidence type="ECO:0000256" key="1">
    <source>
        <dbReference type="ARBA" id="ARBA00008023"/>
    </source>
</evidence>
<dbReference type="RefSeq" id="XP_012335531.1">
    <property type="nucleotide sequence ID" value="XM_012480108.1"/>
</dbReference>
<dbReference type="VEuPathDB" id="PlasmoDB:AK88_02483"/>
<dbReference type="Pfam" id="PF01725">
    <property type="entry name" value="Ham1p_like"/>
    <property type="match status" value="2"/>
</dbReference>
<protein>
    <submittedName>
        <fullName evidence="4">RdgB/HAM1 family non-canonical purine NTP pyrophosphatase</fullName>
    </submittedName>
</protein>
<dbReference type="OrthoDB" id="6288734at2759"/>
<accession>A0A0D9QLG5</accession>
<reference evidence="4 5" key="1">
    <citation type="submission" date="2014-03" db="EMBL/GenBank/DDBJ databases">
        <title>The Genome Sequence of Plasmodium fragile nilgiri.</title>
        <authorList>
            <consortium name="The Broad Institute Genomics Platform"/>
            <consortium name="The Broad Institute Genome Sequencing Center for Infectious Disease"/>
            <person name="Neafsey D."/>
            <person name="Duraisingh M."/>
            <person name="Young S.K."/>
            <person name="Zeng Q."/>
            <person name="Gargeya S."/>
            <person name="Abouelleil A."/>
            <person name="Alvarado L."/>
            <person name="Chapman S.B."/>
            <person name="Gainer-Dewar J."/>
            <person name="Goldberg J."/>
            <person name="Griggs A."/>
            <person name="Gujja S."/>
            <person name="Hansen M."/>
            <person name="Howarth C."/>
            <person name="Imamovic A."/>
            <person name="Larimer J."/>
            <person name="Pearson M."/>
            <person name="Poon T.W."/>
            <person name="Priest M."/>
            <person name="Roberts A."/>
            <person name="Saif S."/>
            <person name="Shea T."/>
            <person name="Sykes S."/>
            <person name="Wortman J."/>
            <person name="Nusbaum C."/>
            <person name="Birren B."/>
        </authorList>
    </citation>
    <scope>NUCLEOTIDE SEQUENCE [LARGE SCALE GENOMIC DNA]</scope>
    <source>
        <strain evidence="5">nilgiri</strain>
    </source>
</reference>
<dbReference type="AlphaFoldDB" id="A0A0D9QLG5"/>
<dbReference type="Proteomes" id="UP000054561">
    <property type="component" value="Unassembled WGS sequence"/>
</dbReference>
<keyword evidence="2" id="KW-0378">Hydrolase</keyword>
<dbReference type="InterPro" id="IPR011990">
    <property type="entry name" value="TPR-like_helical_dom_sf"/>
</dbReference>
<proteinExistence type="inferred from homology"/>
<name>A0A0D9QLG5_PLAFR</name>
<dbReference type="Gene3D" id="1.25.40.10">
    <property type="entry name" value="Tetratricopeptide repeat domain"/>
    <property type="match status" value="1"/>
</dbReference>
<dbReference type="InterPro" id="IPR029001">
    <property type="entry name" value="ITPase-like_fam"/>
</dbReference>
<dbReference type="GO" id="GO:0005737">
    <property type="term" value="C:cytoplasm"/>
    <property type="evidence" value="ECO:0007669"/>
    <property type="project" value="TreeGrafter"/>
</dbReference>
<evidence type="ECO:0000313" key="4">
    <source>
        <dbReference type="EMBL" id="KJP87879.1"/>
    </source>
</evidence>
<sequence length="508" mass="58536">MDIYLVTGNKHKRLEFQRHMNGELEVHFADVDLIEIQSNDIVKINEHKVKCAHEILSKDTSGESQARKKLVITDDTGLYMECLGSFPGPYIKWMHKSVGSQGIVDVATKFQNNKCYAICVYSVYDGKEVYSFEGVTQGTITGPRGSTDFGWDNIFSPEGCSKTFSEMSFEDKQESSPRFKAFLQLKARDVMFLTEDQDPEELKKEANEKARRRRQSFEDKQESSPRFKAFLQLKGTITGPRGSTDFGWDNIFSPEGCSKTFSEMSFEDKQESSPRFKAFLQLKARDVMFLTEDQDPEELKKEANEKWATGEAEEANALWRQALKECIKYSMRGFPTKKNTDMQLTLRLNLSLYHFKKKEFHECINQCDIILEGVADLDGLLNRYEVEVTQSEVTPMNGMAAPATLPAHTEETDASTREKKEQDTCVLRRDTLVKLFLRRAYSYLMLQEFEKCRENLQLVKRIDQGNAELMNLERKEQVERVDYAKRQKQLYRRMCNASGVLPESKGKG</sequence>
<comment type="similarity">
    <text evidence="1">Belongs to the HAM1 NTPase family.</text>
</comment>
<evidence type="ECO:0000313" key="5">
    <source>
        <dbReference type="Proteomes" id="UP000054561"/>
    </source>
</evidence>
<feature type="compositionally biased region" description="Basic and acidic residues" evidence="3">
    <location>
        <begin position="200"/>
        <end position="224"/>
    </location>
</feature>
<feature type="region of interest" description="Disordered" evidence="3">
    <location>
        <begin position="198"/>
        <end position="224"/>
    </location>
</feature>
<keyword evidence="5" id="KW-1185">Reference proteome</keyword>
<dbReference type="InterPro" id="IPR002637">
    <property type="entry name" value="RdgB/HAM1"/>
</dbReference>
<evidence type="ECO:0000256" key="3">
    <source>
        <dbReference type="SAM" id="MobiDB-lite"/>
    </source>
</evidence>